<dbReference type="RefSeq" id="XP_044548899.1">
    <property type="nucleotide sequence ID" value="XM_044694209.1"/>
</dbReference>
<dbReference type="PANTHER" id="PTHR24045:SF0">
    <property type="entry name" value="N-ACETYLGLUCOSAMINE-1-PHOSPHOTRANSFERASE SUBUNITS ALPHA_BETA"/>
    <property type="match status" value="1"/>
</dbReference>
<feature type="region of interest" description="Disordered" evidence="2">
    <location>
        <begin position="118"/>
        <end position="161"/>
    </location>
</feature>
<organism evidence="6 7">
    <name type="scientific">Naegleria lovaniensis</name>
    <name type="common">Amoeba</name>
    <dbReference type="NCBI Taxonomy" id="51637"/>
    <lineage>
        <taxon>Eukaryota</taxon>
        <taxon>Discoba</taxon>
        <taxon>Heterolobosea</taxon>
        <taxon>Tetramitia</taxon>
        <taxon>Eutetramitia</taxon>
        <taxon>Vahlkampfiidae</taxon>
        <taxon>Naegleria</taxon>
    </lineage>
</organism>
<feature type="domain" description="Stealth protein CR4 conserved region 4" evidence="5">
    <location>
        <begin position="283"/>
        <end position="338"/>
    </location>
</feature>
<protein>
    <submittedName>
        <fullName evidence="6">Uncharacterized protein</fullName>
    </submittedName>
</protein>
<sequence>MPHMIDKDIMNELQKKWEYEFNVTSSNRFRSSNDMQYTFTYFYYLMHEGIPYNATEFFKEHVDTNQDDTMDDYEIRNLANVMLNKYKISQEKVNELSRNVTKKMNDLKKSETMNDLKKSETINDLKKTNDETTRTEMKDSKVESTSNPTSTTTTSSKLNHTLSNSTSPFGSSYFSSWRPRSSSYGSWGSYDTYSSFKDYLKAVRSVLFGHLNYTNLVMSQYDPNYKARTRPTFEDFVNSGLSDVVKTKVHKSEQRFSYTLEDLSEVGFHMIRDDYDKVGEQLDELTRKRPKFICLNDDMNQTTPNIQVVELLHNFYRWYFPKPSQFELPEGEENPFLYIDQLQQYHDMQRYSKYAYDGVIVTAICFICCCGLILQRCIVSRMNKKSSSGRSTPQQQQHSGVVSFTSSATSTDHQLPSQQQGSLHTTSHKSHPYGENEEV</sequence>
<evidence type="ECO:0000259" key="5">
    <source>
        <dbReference type="Pfam" id="PF17103"/>
    </source>
</evidence>
<dbReference type="GO" id="GO:0046835">
    <property type="term" value="P:carbohydrate phosphorylation"/>
    <property type="evidence" value="ECO:0007669"/>
    <property type="project" value="TreeGrafter"/>
</dbReference>
<name>A0AA88GSD3_NAELO</name>
<dbReference type="InterPro" id="IPR018247">
    <property type="entry name" value="EF_Hand_1_Ca_BS"/>
</dbReference>
<keyword evidence="3" id="KW-1133">Transmembrane helix</keyword>
<dbReference type="Pfam" id="PF17103">
    <property type="entry name" value="Stealth_CR4"/>
    <property type="match status" value="1"/>
</dbReference>
<gene>
    <name evidence="6" type="ORF">C9374_004557</name>
</gene>
<feature type="domain" description="Stealth protein CR3 conserved region 3" evidence="4">
    <location>
        <begin position="1"/>
        <end position="47"/>
    </location>
</feature>
<dbReference type="InterPro" id="IPR031356">
    <property type="entry name" value="Stealth_CR4"/>
</dbReference>
<dbReference type="GeneID" id="68097012"/>
<evidence type="ECO:0000256" key="1">
    <source>
        <dbReference type="ARBA" id="ARBA00022679"/>
    </source>
</evidence>
<feature type="compositionally biased region" description="Polar residues" evidence="2">
    <location>
        <begin position="385"/>
        <end position="425"/>
    </location>
</feature>
<dbReference type="Proteomes" id="UP000816034">
    <property type="component" value="Unassembled WGS sequence"/>
</dbReference>
<dbReference type="GO" id="GO:0003976">
    <property type="term" value="F:UDP-N-acetylglucosamine-lysosomal-enzyme N-acetylglucosaminephosphotransferase activity"/>
    <property type="evidence" value="ECO:0007669"/>
    <property type="project" value="TreeGrafter"/>
</dbReference>
<keyword evidence="7" id="KW-1185">Reference proteome</keyword>
<keyword evidence="1" id="KW-0808">Transferase</keyword>
<accession>A0AA88GSD3</accession>
<feature type="region of interest" description="Disordered" evidence="2">
    <location>
        <begin position="385"/>
        <end position="439"/>
    </location>
</feature>
<dbReference type="GO" id="GO:0005794">
    <property type="term" value="C:Golgi apparatus"/>
    <property type="evidence" value="ECO:0007669"/>
    <property type="project" value="TreeGrafter"/>
</dbReference>
<keyword evidence="3" id="KW-0812">Transmembrane</keyword>
<dbReference type="PROSITE" id="PS00018">
    <property type="entry name" value="EF_HAND_1"/>
    <property type="match status" value="1"/>
</dbReference>
<proteinExistence type="predicted"/>
<evidence type="ECO:0000256" key="2">
    <source>
        <dbReference type="SAM" id="MobiDB-lite"/>
    </source>
</evidence>
<dbReference type="GO" id="GO:0016256">
    <property type="term" value="P:N-glycan processing to lysosome"/>
    <property type="evidence" value="ECO:0007669"/>
    <property type="project" value="TreeGrafter"/>
</dbReference>
<reference evidence="6 7" key="1">
    <citation type="journal article" date="2018" name="BMC Genomics">
        <title>The genome of Naegleria lovaniensis, the basis for a comparative approach to unravel pathogenicity factors of the human pathogenic amoeba N. fowleri.</title>
        <authorList>
            <person name="Liechti N."/>
            <person name="Schurch N."/>
            <person name="Bruggmann R."/>
            <person name="Wittwer M."/>
        </authorList>
    </citation>
    <scope>NUCLEOTIDE SEQUENCE [LARGE SCALE GENOMIC DNA]</scope>
    <source>
        <strain evidence="6 7">ATCC 30569</strain>
    </source>
</reference>
<comment type="caution">
    <text evidence="6">The sequence shown here is derived from an EMBL/GenBank/DDBJ whole genome shotgun (WGS) entry which is preliminary data.</text>
</comment>
<feature type="transmembrane region" description="Helical" evidence="3">
    <location>
        <begin position="354"/>
        <end position="374"/>
    </location>
</feature>
<dbReference type="InterPro" id="IPR047141">
    <property type="entry name" value="Stealth"/>
</dbReference>
<dbReference type="PANTHER" id="PTHR24045">
    <property type="match status" value="1"/>
</dbReference>
<dbReference type="Pfam" id="PF17102">
    <property type="entry name" value="Stealth_CR3"/>
    <property type="match status" value="1"/>
</dbReference>
<evidence type="ECO:0000313" key="7">
    <source>
        <dbReference type="Proteomes" id="UP000816034"/>
    </source>
</evidence>
<dbReference type="EMBL" id="PYSW02000021">
    <property type="protein sequence ID" value="KAG2383220.1"/>
    <property type="molecule type" value="Genomic_DNA"/>
</dbReference>
<feature type="compositionally biased region" description="Basic and acidic residues" evidence="2">
    <location>
        <begin position="118"/>
        <end position="142"/>
    </location>
</feature>
<dbReference type="AlphaFoldDB" id="A0AA88GSD3"/>
<dbReference type="InterPro" id="IPR031357">
    <property type="entry name" value="Stealth_CR3"/>
</dbReference>
<keyword evidence="3" id="KW-0472">Membrane</keyword>
<feature type="compositionally biased region" description="Low complexity" evidence="2">
    <location>
        <begin position="144"/>
        <end position="161"/>
    </location>
</feature>
<evidence type="ECO:0000256" key="3">
    <source>
        <dbReference type="SAM" id="Phobius"/>
    </source>
</evidence>
<evidence type="ECO:0000259" key="4">
    <source>
        <dbReference type="Pfam" id="PF17102"/>
    </source>
</evidence>
<evidence type="ECO:0000313" key="6">
    <source>
        <dbReference type="EMBL" id="KAG2383220.1"/>
    </source>
</evidence>